<dbReference type="InterPro" id="IPR005829">
    <property type="entry name" value="Sugar_transporter_CS"/>
</dbReference>
<dbReference type="AlphaFoldDB" id="A0A6A6W428"/>
<keyword evidence="4 8" id="KW-0812">Transmembrane</keyword>
<feature type="compositionally biased region" description="Basic and acidic residues" evidence="7">
    <location>
        <begin position="630"/>
        <end position="642"/>
    </location>
</feature>
<keyword evidence="5 8" id="KW-1133">Transmembrane helix</keyword>
<dbReference type="GeneID" id="54490111"/>
<dbReference type="InterPro" id="IPR036259">
    <property type="entry name" value="MFS_trans_sf"/>
</dbReference>
<feature type="transmembrane region" description="Helical" evidence="8">
    <location>
        <begin position="93"/>
        <end position="113"/>
    </location>
</feature>
<feature type="transmembrane region" description="Helical" evidence="8">
    <location>
        <begin position="510"/>
        <end position="529"/>
    </location>
</feature>
<feature type="transmembrane region" description="Helical" evidence="8">
    <location>
        <begin position="379"/>
        <end position="401"/>
    </location>
</feature>
<dbReference type="GO" id="GO:0006817">
    <property type="term" value="P:phosphate ion transport"/>
    <property type="evidence" value="ECO:0007669"/>
    <property type="project" value="UniProtKB-KW"/>
</dbReference>
<evidence type="ECO:0000256" key="8">
    <source>
        <dbReference type="SAM" id="Phobius"/>
    </source>
</evidence>
<keyword evidence="6 8" id="KW-0472">Membrane</keyword>
<proteinExistence type="predicted"/>
<feature type="region of interest" description="Disordered" evidence="7">
    <location>
        <begin position="630"/>
        <end position="654"/>
    </location>
</feature>
<accession>A0A6A6W428</accession>
<evidence type="ECO:0000259" key="9">
    <source>
        <dbReference type="PROSITE" id="PS50850"/>
    </source>
</evidence>
<feature type="transmembrane region" description="Helical" evidence="8">
    <location>
        <begin position="434"/>
        <end position="458"/>
    </location>
</feature>
<evidence type="ECO:0000256" key="4">
    <source>
        <dbReference type="ARBA" id="ARBA00022692"/>
    </source>
</evidence>
<dbReference type="OrthoDB" id="433512at2759"/>
<dbReference type="PANTHER" id="PTHR24064">
    <property type="entry name" value="SOLUTE CARRIER FAMILY 22 MEMBER"/>
    <property type="match status" value="1"/>
</dbReference>
<reference evidence="10" key="1">
    <citation type="journal article" date="2020" name="Stud. Mycol.">
        <title>101 Dothideomycetes genomes: a test case for predicting lifestyles and emergence of pathogens.</title>
        <authorList>
            <person name="Haridas S."/>
            <person name="Albert R."/>
            <person name="Binder M."/>
            <person name="Bloem J."/>
            <person name="Labutti K."/>
            <person name="Salamov A."/>
            <person name="Andreopoulos B."/>
            <person name="Baker S."/>
            <person name="Barry K."/>
            <person name="Bills G."/>
            <person name="Bluhm B."/>
            <person name="Cannon C."/>
            <person name="Castanera R."/>
            <person name="Culley D."/>
            <person name="Daum C."/>
            <person name="Ezra D."/>
            <person name="Gonzalez J."/>
            <person name="Henrissat B."/>
            <person name="Kuo A."/>
            <person name="Liang C."/>
            <person name="Lipzen A."/>
            <person name="Lutzoni F."/>
            <person name="Magnuson J."/>
            <person name="Mondo S."/>
            <person name="Nolan M."/>
            <person name="Ohm R."/>
            <person name="Pangilinan J."/>
            <person name="Park H.-J."/>
            <person name="Ramirez L."/>
            <person name="Alfaro M."/>
            <person name="Sun H."/>
            <person name="Tritt A."/>
            <person name="Yoshinaga Y."/>
            <person name="Zwiers L.-H."/>
            <person name="Turgeon B."/>
            <person name="Goodwin S."/>
            <person name="Spatafora J."/>
            <person name="Crous P."/>
            <person name="Grigoriev I."/>
        </authorList>
    </citation>
    <scope>NUCLEOTIDE SEQUENCE</scope>
    <source>
        <strain evidence="10">CBS 121739</strain>
    </source>
</reference>
<feature type="transmembrane region" description="Helical" evidence="8">
    <location>
        <begin position="184"/>
        <end position="211"/>
    </location>
</feature>
<name>A0A6A6W428_9PEZI</name>
<feature type="transmembrane region" description="Helical" evidence="8">
    <location>
        <begin position="235"/>
        <end position="253"/>
    </location>
</feature>
<evidence type="ECO:0000313" key="11">
    <source>
        <dbReference type="Proteomes" id="UP000799437"/>
    </source>
</evidence>
<gene>
    <name evidence="10" type="ORF">EJ05DRAFT_531998</name>
</gene>
<comment type="subcellular location">
    <subcellularLocation>
        <location evidence="1">Membrane</location>
        <topology evidence="1">Multi-pass membrane protein</topology>
    </subcellularLocation>
</comment>
<feature type="transmembrane region" description="Helical" evidence="8">
    <location>
        <begin position="470"/>
        <end position="490"/>
    </location>
</feature>
<keyword evidence="3" id="KW-0592">Phosphate transport</keyword>
<evidence type="ECO:0000256" key="7">
    <source>
        <dbReference type="SAM" id="MobiDB-lite"/>
    </source>
</evidence>
<feature type="domain" description="Major facilitator superfamily (MFS) profile" evidence="9">
    <location>
        <begin position="48"/>
        <end position="534"/>
    </location>
</feature>
<evidence type="ECO:0000256" key="2">
    <source>
        <dbReference type="ARBA" id="ARBA00022448"/>
    </source>
</evidence>
<dbReference type="PROSITE" id="PS50850">
    <property type="entry name" value="MFS"/>
    <property type="match status" value="1"/>
</dbReference>
<feature type="transmembrane region" description="Helical" evidence="8">
    <location>
        <begin position="408"/>
        <end position="428"/>
    </location>
</feature>
<dbReference type="GO" id="GO:0016020">
    <property type="term" value="C:membrane"/>
    <property type="evidence" value="ECO:0007669"/>
    <property type="project" value="UniProtKB-SubCell"/>
</dbReference>
<organism evidence="10 11">
    <name type="scientific">Pseudovirgaria hyperparasitica</name>
    <dbReference type="NCBI Taxonomy" id="470096"/>
    <lineage>
        <taxon>Eukaryota</taxon>
        <taxon>Fungi</taxon>
        <taxon>Dikarya</taxon>
        <taxon>Ascomycota</taxon>
        <taxon>Pezizomycotina</taxon>
        <taxon>Dothideomycetes</taxon>
        <taxon>Dothideomycetes incertae sedis</taxon>
        <taxon>Acrospermales</taxon>
        <taxon>Acrospermaceae</taxon>
        <taxon>Pseudovirgaria</taxon>
    </lineage>
</organism>
<dbReference type="Proteomes" id="UP000799437">
    <property type="component" value="Unassembled WGS sequence"/>
</dbReference>
<dbReference type="NCBIfam" id="TIGR00887">
    <property type="entry name" value="2A0109"/>
    <property type="match status" value="1"/>
</dbReference>
<keyword evidence="2" id="KW-0813">Transport</keyword>
<dbReference type="GO" id="GO:0005315">
    <property type="term" value="F:phosphate transmembrane transporter activity"/>
    <property type="evidence" value="ECO:0007669"/>
    <property type="project" value="InterPro"/>
</dbReference>
<dbReference type="InterPro" id="IPR005828">
    <property type="entry name" value="MFS_sugar_transport-like"/>
</dbReference>
<feature type="transmembrane region" description="Helical" evidence="8">
    <location>
        <begin position="48"/>
        <end position="73"/>
    </location>
</feature>
<evidence type="ECO:0000256" key="5">
    <source>
        <dbReference type="ARBA" id="ARBA00022989"/>
    </source>
</evidence>
<dbReference type="RefSeq" id="XP_033599824.1">
    <property type="nucleotide sequence ID" value="XM_033749057.1"/>
</dbReference>
<feature type="transmembrane region" description="Helical" evidence="8">
    <location>
        <begin position="326"/>
        <end position="346"/>
    </location>
</feature>
<evidence type="ECO:0000256" key="6">
    <source>
        <dbReference type="ARBA" id="ARBA00023136"/>
    </source>
</evidence>
<evidence type="ECO:0000256" key="1">
    <source>
        <dbReference type="ARBA" id="ARBA00004141"/>
    </source>
</evidence>
<evidence type="ECO:0000313" key="10">
    <source>
        <dbReference type="EMBL" id="KAF2757373.1"/>
    </source>
</evidence>
<dbReference type="Gene3D" id="1.20.1250.20">
    <property type="entry name" value="MFS general substrate transporter like domains"/>
    <property type="match status" value="2"/>
</dbReference>
<dbReference type="Pfam" id="PF00083">
    <property type="entry name" value="Sugar_tr"/>
    <property type="match status" value="1"/>
</dbReference>
<dbReference type="PROSITE" id="PS00217">
    <property type="entry name" value="SUGAR_TRANSPORT_2"/>
    <property type="match status" value="1"/>
</dbReference>
<dbReference type="CDD" id="cd17364">
    <property type="entry name" value="MFS_PhT"/>
    <property type="match status" value="1"/>
</dbReference>
<keyword evidence="11" id="KW-1185">Reference proteome</keyword>
<evidence type="ECO:0000256" key="3">
    <source>
        <dbReference type="ARBA" id="ARBA00022592"/>
    </source>
</evidence>
<sequence>MLSSAKGGNAAYANVQGVYSHVYDPNERRRLALAEVDRARFSWYHARLVVVTGVGFFTDAYSLFAINVTIVMLGMAFWHDSNAGVIPHGADTAIKVATSVGTIFGQVVFGYLADVLGRKRMYGVELVIIITATLGQSLCAPSKAISFVGIMVFWRVLMGVGVGGDYPMSGVITAEFASTKWRGAMIGAVFAMQGLGQFAAALVALIVTVAYKDTLQAADTPGNCTGDCLVAIDTMWRIIIGFGGIPGWFALYYRLTIPETPRYTFDVLQDVERATADASHYTSGKLGQARLNDIHHATTRAEMRKYRRPRPSLKEALSFFSRRRNALHLLGTAGSWFFLDIAFFGLGLNSGSVLSAIGYGGAANPDPDSTLYHHLHSTATGQLILICAGAIPGYWLTVALIDTLGRRPIQLAGFAILTLLFATIGFLLDRLSTSALLALYILAHFFFNFGPNATTFIVPAELYPTRLRATAHGVSAAAGKLGAVIAQVAFAPLVGRGAVPGGDPHPCLGTVMQVFALFMFCGLVVSLLVPETKRRSLPTLLTHNIQPKNIPNPGVSPPPHLPTRLQHNPHRLRRQFLGKKLKLALHKQPCPGDGDIRTEGALIEKVQLTHTSQLRGRGEQQNRLDADRARIAGDAAEERENVQGEGVEEGGSVA</sequence>
<dbReference type="EMBL" id="ML996573">
    <property type="protein sequence ID" value="KAF2757373.1"/>
    <property type="molecule type" value="Genomic_DNA"/>
</dbReference>
<dbReference type="SUPFAM" id="SSF103473">
    <property type="entry name" value="MFS general substrate transporter"/>
    <property type="match status" value="1"/>
</dbReference>
<protein>
    <submittedName>
        <fullName evidence="10">Phosphate permease</fullName>
    </submittedName>
</protein>
<dbReference type="InterPro" id="IPR020846">
    <property type="entry name" value="MFS_dom"/>
</dbReference>
<dbReference type="InterPro" id="IPR004738">
    <property type="entry name" value="Phos_permease"/>
</dbReference>